<dbReference type="AlphaFoldDB" id="A0A0M3QFT3"/>
<dbReference type="PIRSF" id="PIRSF000196">
    <property type="entry name" value="Pro_dehydrog"/>
    <property type="match status" value="1"/>
</dbReference>
<evidence type="ECO:0000256" key="2">
    <source>
        <dbReference type="ARBA" id="ARBA00012695"/>
    </source>
</evidence>
<dbReference type="PATRIC" id="fig|1603606.3.peg.2174"/>
<dbReference type="Gene3D" id="3.20.20.220">
    <property type="match status" value="1"/>
</dbReference>
<dbReference type="SUPFAM" id="SSF51730">
    <property type="entry name" value="FAD-linked oxidoreductase"/>
    <property type="match status" value="1"/>
</dbReference>
<feature type="binding site" evidence="9">
    <location>
        <position position="286"/>
    </location>
    <ligand>
        <name>substrate</name>
    </ligand>
</feature>
<reference evidence="12 13" key="1">
    <citation type="submission" date="2015-07" db="EMBL/GenBank/DDBJ databases">
        <title>Isolation and Genomic Characterization of a Novel Halophilic Metal-Reducing Deltaproteobacterium from the Deep Subsurface.</title>
        <authorList>
            <person name="Badalamenti J.P."/>
            <person name="Summers Z.M."/>
            <person name="Gralnick J.A."/>
            <person name="Bond D.R."/>
        </authorList>
    </citation>
    <scope>NUCLEOTIDE SEQUENCE [LARGE SCALE GENOMIC DNA]</scope>
    <source>
        <strain evidence="12 13">WTL</strain>
    </source>
</reference>
<proteinExistence type="predicted"/>
<dbReference type="Proteomes" id="UP000057158">
    <property type="component" value="Chromosome"/>
</dbReference>
<feature type="binding site" evidence="9">
    <location>
        <position position="285"/>
    </location>
    <ligand>
        <name>substrate</name>
    </ligand>
</feature>
<dbReference type="STRING" id="1603606.DSOUD_2012"/>
<comment type="cofactor">
    <cofactor evidence="10">
        <name>FAD</name>
        <dbReference type="ChEBI" id="CHEBI:57692"/>
    </cofactor>
    <text evidence="10">Binds 1 FAD per subunit.</text>
</comment>
<evidence type="ECO:0000256" key="4">
    <source>
        <dbReference type="ARBA" id="ARBA00022741"/>
    </source>
</evidence>
<feature type="binding site" evidence="10">
    <location>
        <position position="132"/>
    </location>
    <ligand>
        <name>FAD</name>
        <dbReference type="ChEBI" id="CHEBI:57692"/>
    </ligand>
</feature>
<evidence type="ECO:0000259" key="11">
    <source>
        <dbReference type="Pfam" id="PF01619"/>
    </source>
</evidence>
<dbReference type="InterPro" id="IPR002872">
    <property type="entry name" value="Proline_DH_dom"/>
</dbReference>
<keyword evidence="5 10" id="KW-0274">FAD</keyword>
<feature type="domain" description="Proline dehydrogenase" evidence="11">
    <location>
        <begin position="43"/>
        <end position="296"/>
    </location>
</feature>
<dbReference type="EMBL" id="CP010802">
    <property type="protein sequence ID" value="ALC16779.1"/>
    <property type="molecule type" value="Genomic_DNA"/>
</dbReference>
<evidence type="ECO:0000256" key="5">
    <source>
        <dbReference type="ARBA" id="ARBA00022827"/>
    </source>
</evidence>
<dbReference type="Pfam" id="PF01619">
    <property type="entry name" value="Pro_dh"/>
    <property type="match status" value="1"/>
</dbReference>
<dbReference type="RefSeq" id="WP_053550847.1">
    <property type="nucleotide sequence ID" value="NZ_CP010802.1"/>
</dbReference>
<dbReference type="InterPro" id="IPR008219">
    <property type="entry name" value="PRODH_bac_arc"/>
</dbReference>
<feature type="binding site" evidence="9">
    <location>
        <position position="97"/>
    </location>
    <ligand>
        <name>substrate</name>
    </ligand>
</feature>
<gene>
    <name evidence="12" type="ORF">DSOUD_2012</name>
</gene>
<comment type="catalytic activity">
    <reaction evidence="8">
        <text>L-proline + a quinone = (S)-1-pyrroline-5-carboxylate + a quinol + H(+)</text>
        <dbReference type="Rhea" id="RHEA:23784"/>
        <dbReference type="ChEBI" id="CHEBI:15378"/>
        <dbReference type="ChEBI" id="CHEBI:17388"/>
        <dbReference type="ChEBI" id="CHEBI:24646"/>
        <dbReference type="ChEBI" id="CHEBI:60039"/>
        <dbReference type="ChEBI" id="CHEBI:132124"/>
        <dbReference type="EC" id="1.5.5.2"/>
    </reaction>
</comment>
<dbReference type="KEGG" id="des:DSOUD_2012"/>
<keyword evidence="13" id="KW-1185">Reference proteome</keyword>
<feature type="binding site" evidence="10">
    <location>
        <position position="160"/>
    </location>
    <ligand>
        <name>FAD</name>
        <dbReference type="ChEBI" id="CHEBI:57692"/>
    </ligand>
</feature>
<evidence type="ECO:0000256" key="10">
    <source>
        <dbReference type="PIRSR" id="PIRSR000196-2"/>
    </source>
</evidence>
<dbReference type="InterPro" id="IPR029041">
    <property type="entry name" value="FAD-linked_oxidoreductase-like"/>
</dbReference>
<accession>A0A0M3QFT3</accession>
<comment type="pathway">
    <text evidence="1">Amino-acid degradation; L-proline degradation into L-glutamate; L-glutamate from L-proline: step 1/2.</text>
</comment>
<organism evidence="12 13">
    <name type="scientific">Desulfuromonas soudanensis</name>
    <dbReference type="NCBI Taxonomy" id="1603606"/>
    <lineage>
        <taxon>Bacteria</taxon>
        <taxon>Pseudomonadati</taxon>
        <taxon>Thermodesulfobacteriota</taxon>
        <taxon>Desulfuromonadia</taxon>
        <taxon>Desulfuromonadales</taxon>
        <taxon>Desulfuromonadaceae</taxon>
        <taxon>Desulfuromonas</taxon>
    </lineage>
</organism>
<name>A0A0M3QFT3_9BACT</name>
<keyword evidence="4 10" id="KW-0547">Nucleotide-binding</keyword>
<dbReference type="OrthoDB" id="9773461at2"/>
<dbReference type="EC" id="1.5.5.2" evidence="2"/>
<dbReference type="GO" id="GO:0000166">
    <property type="term" value="F:nucleotide binding"/>
    <property type="evidence" value="ECO:0007669"/>
    <property type="project" value="UniProtKB-KW"/>
</dbReference>
<evidence type="ECO:0000256" key="6">
    <source>
        <dbReference type="ARBA" id="ARBA00023002"/>
    </source>
</evidence>
<evidence type="ECO:0000256" key="7">
    <source>
        <dbReference type="ARBA" id="ARBA00023062"/>
    </source>
</evidence>
<evidence type="ECO:0000313" key="12">
    <source>
        <dbReference type="EMBL" id="ALC16779.1"/>
    </source>
</evidence>
<evidence type="ECO:0000256" key="1">
    <source>
        <dbReference type="ARBA" id="ARBA00004739"/>
    </source>
</evidence>
<dbReference type="GO" id="GO:0004657">
    <property type="term" value="F:proline dehydrogenase activity"/>
    <property type="evidence" value="ECO:0007669"/>
    <property type="project" value="UniProtKB-EC"/>
</dbReference>
<keyword evidence="7" id="KW-0642">Proline metabolism</keyword>
<feature type="binding site" evidence="10">
    <location>
        <begin position="223"/>
        <end position="224"/>
    </location>
    <ligand>
        <name>FAD</name>
        <dbReference type="ChEBI" id="CHEBI:57692"/>
    </ligand>
</feature>
<evidence type="ECO:0000313" key="13">
    <source>
        <dbReference type="Proteomes" id="UP000057158"/>
    </source>
</evidence>
<sequence length="303" mass="34846">MILRQPLRYLSRCKNFERFLKVNPWARRAASRFVAGESRDEALRVAAELNREGFKVTLDYLGEEVTRSEEARLAAEEQAAAVEAAAVAKLDLGLSVKLSHLGVLIDEGLAEENLRMICQRAAAAGRFVRVDMEGSNLTSGTLAMVQRVHEDLPVIGTVIQSALKRSSADIETLNRRGISVRLVKGAYLEPSDLAFQRREEITLYFMRLTESLFRDGYRPAIATHEDLLIDYAIDMAFIYGRAPEEFEFQMLYGIRRDLQEKLRDQGYRVRIYLPYGSDWYGYFMRRLAERPANLWFLLRHLRN</sequence>
<evidence type="ECO:0000256" key="8">
    <source>
        <dbReference type="ARBA" id="ARBA00048779"/>
    </source>
</evidence>
<dbReference type="InterPro" id="IPR015659">
    <property type="entry name" value="Proline_oxidase"/>
</dbReference>
<evidence type="ECO:0000256" key="3">
    <source>
        <dbReference type="ARBA" id="ARBA00022630"/>
    </source>
</evidence>
<evidence type="ECO:0000256" key="9">
    <source>
        <dbReference type="PIRSR" id="PIRSR000196-1"/>
    </source>
</evidence>
<dbReference type="GO" id="GO:0010133">
    <property type="term" value="P:L-proline catabolic process to L-glutamate"/>
    <property type="evidence" value="ECO:0007669"/>
    <property type="project" value="UniProtKB-UniPathway"/>
</dbReference>
<dbReference type="UniPathway" id="UPA00261">
    <property type="reaction ID" value="UER00373"/>
</dbReference>
<dbReference type="PANTHER" id="PTHR13914">
    <property type="entry name" value="PROLINE OXIDASE"/>
    <property type="match status" value="1"/>
</dbReference>
<protein>
    <recommendedName>
        <fullName evidence="2">proline dehydrogenase</fullName>
        <ecNumber evidence="2">1.5.5.2</ecNumber>
    </recommendedName>
</protein>
<keyword evidence="3" id="KW-0285">Flavoprotein</keyword>
<feature type="binding site" evidence="10">
    <location>
        <begin position="184"/>
        <end position="186"/>
    </location>
    <ligand>
        <name>FAD</name>
        <dbReference type="ChEBI" id="CHEBI:57692"/>
    </ligand>
</feature>
<keyword evidence="6" id="KW-0560">Oxidoreductase</keyword>
<dbReference type="PANTHER" id="PTHR13914:SF0">
    <property type="entry name" value="PROLINE DEHYDROGENASE 1, MITOCHONDRIAL"/>
    <property type="match status" value="1"/>
</dbReference>